<name>A0A8J2WII1_9CRUS</name>
<comment type="caution">
    <text evidence="2">The sequence shown here is derived from an EMBL/GenBank/DDBJ whole genome shotgun (WGS) entry which is preliminary data.</text>
</comment>
<sequence length="644" mass="71385">MNLNSFIIHTTATISVIKTTNIPLSSTIVFCIILVVVQHSVYGLNWEDGARDIKWRMNCDFFGHDIDRISSTGNKCGSLCIASINCTHFRHAIDGYCYLKNAPPAILPTVTAEGVCGFVPWKFEPGRDHWNGARSGVKWLNDCDFFGHDIGRQPSSAELCGDVCLNNPDCTHFRHVGEFCYVKKASLSTPRTAVNGGICGYISSRNFDNINNKINTNITISTADSQEFYVLYIPQNIPLSSTIVFCIILVVLQQSVYGLNWEDGGSGSKWQLNCDFSGHDIDRISSTGNKCGSLCIASINCTHFRHAIDGYCYLKNAPLEIQPTFATKGMCGFVPWKFEPGRDHWNSARFGVKWLNDCDFVGHDIGREQSSAELCGDVCLNNPDCTHFRHDGEFCHVKKAPLSTPRTAVNGGMCGYISSRNFDNINNKMNTNLTISIADSQEFSATISVMKTTDLPAVCKFVFCAAILVIVQHQSANGLNWNNGGSGSKWQMNCDFSGQEIERIEATGDKCSDLCIASINCTHFHHASDGFCYLKNAPLEIHPTFAPDGACGFVPWKFEPGRDHWNVQSNGVKWLPHCDFVGHDIGQEPSIPDHCVDICLKNPECTHFRHDGEFCHVKKAPLTTLRTAVKNGFCGYISSRDFVH</sequence>
<gene>
    <name evidence="2" type="ORF">DGAL_LOCUS5509</name>
</gene>
<dbReference type="AlphaFoldDB" id="A0A8J2WII1"/>
<dbReference type="Gene3D" id="3.50.4.10">
    <property type="entry name" value="Hepatocyte Growth Factor"/>
    <property type="match status" value="2"/>
</dbReference>
<feature type="domain" description="Apple" evidence="1">
    <location>
        <begin position="144"/>
        <end position="177"/>
    </location>
</feature>
<feature type="domain" description="Apple" evidence="1">
    <location>
        <begin position="579"/>
        <end position="611"/>
    </location>
</feature>
<evidence type="ECO:0000313" key="3">
    <source>
        <dbReference type="Proteomes" id="UP000789390"/>
    </source>
</evidence>
<dbReference type="Proteomes" id="UP000789390">
    <property type="component" value="Unassembled WGS sequence"/>
</dbReference>
<dbReference type="OrthoDB" id="6349658at2759"/>
<keyword evidence="3" id="KW-1185">Reference proteome</keyword>
<feature type="domain" description="Apple" evidence="1">
    <location>
        <begin position="359"/>
        <end position="391"/>
    </location>
</feature>
<feature type="domain" description="Apple" evidence="1">
    <location>
        <begin position="495"/>
        <end position="533"/>
    </location>
</feature>
<protein>
    <recommendedName>
        <fullName evidence="1">Apple domain-containing protein</fullName>
    </recommendedName>
</protein>
<dbReference type="InterPro" id="IPR003609">
    <property type="entry name" value="Pan_app"/>
</dbReference>
<feature type="domain" description="Apple" evidence="1">
    <location>
        <begin position="275"/>
        <end position="313"/>
    </location>
</feature>
<dbReference type="Pfam" id="PF14295">
    <property type="entry name" value="PAN_4"/>
    <property type="match status" value="6"/>
</dbReference>
<proteinExistence type="predicted"/>
<evidence type="ECO:0000259" key="1">
    <source>
        <dbReference type="Pfam" id="PF14295"/>
    </source>
</evidence>
<feature type="domain" description="Apple" evidence="1">
    <location>
        <begin position="60"/>
        <end position="98"/>
    </location>
</feature>
<dbReference type="EMBL" id="CAKKLH010000101">
    <property type="protein sequence ID" value="CAH0102981.1"/>
    <property type="molecule type" value="Genomic_DNA"/>
</dbReference>
<organism evidence="2 3">
    <name type="scientific">Daphnia galeata</name>
    <dbReference type="NCBI Taxonomy" id="27404"/>
    <lineage>
        <taxon>Eukaryota</taxon>
        <taxon>Metazoa</taxon>
        <taxon>Ecdysozoa</taxon>
        <taxon>Arthropoda</taxon>
        <taxon>Crustacea</taxon>
        <taxon>Branchiopoda</taxon>
        <taxon>Diplostraca</taxon>
        <taxon>Cladocera</taxon>
        <taxon>Anomopoda</taxon>
        <taxon>Daphniidae</taxon>
        <taxon>Daphnia</taxon>
    </lineage>
</organism>
<accession>A0A8J2WII1</accession>
<reference evidence="2" key="1">
    <citation type="submission" date="2021-11" db="EMBL/GenBank/DDBJ databases">
        <authorList>
            <person name="Schell T."/>
        </authorList>
    </citation>
    <scope>NUCLEOTIDE SEQUENCE</scope>
    <source>
        <strain evidence="2">M5</strain>
    </source>
</reference>
<evidence type="ECO:0000313" key="2">
    <source>
        <dbReference type="EMBL" id="CAH0102981.1"/>
    </source>
</evidence>